<dbReference type="InterPro" id="IPR037066">
    <property type="entry name" value="Plug_dom_sf"/>
</dbReference>
<keyword evidence="5 10" id="KW-0812">Transmembrane</keyword>
<evidence type="ECO:0000256" key="7">
    <source>
        <dbReference type="ARBA" id="ARBA00023136"/>
    </source>
</evidence>
<dbReference type="InterPro" id="IPR039426">
    <property type="entry name" value="TonB-dep_rcpt-like"/>
</dbReference>
<evidence type="ECO:0000256" key="9">
    <source>
        <dbReference type="ARBA" id="ARBA00023237"/>
    </source>
</evidence>
<feature type="domain" description="TonB-dependent receptor plug" evidence="14">
    <location>
        <begin position="47"/>
        <end position="146"/>
    </location>
</feature>
<keyword evidence="4 10" id="KW-1134">Transmembrane beta strand</keyword>
<keyword evidence="8 15" id="KW-0675">Receptor</keyword>
<evidence type="ECO:0000256" key="8">
    <source>
        <dbReference type="ARBA" id="ARBA00023170"/>
    </source>
</evidence>
<keyword evidence="16" id="KW-1185">Reference proteome</keyword>
<comment type="caution">
    <text evidence="15">The sequence shown here is derived from an EMBL/GenBank/DDBJ whole genome shotgun (WGS) entry which is preliminary data.</text>
</comment>
<dbReference type="SUPFAM" id="SSF56935">
    <property type="entry name" value="Porins"/>
    <property type="match status" value="1"/>
</dbReference>
<evidence type="ECO:0000313" key="15">
    <source>
        <dbReference type="EMBL" id="MCG6503671.1"/>
    </source>
</evidence>
<feature type="signal peptide" evidence="12">
    <location>
        <begin position="1"/>
        <end position="21"/>
    </location>
</feature>
<keyword evidence="12" id="KW-0732">Signal</keyword>
<evidence type="ECO:0000256" key="5">
    <source>
        <dbReference type="ARBA" id="ARBA00022692"/>
    </source>
</evidence>
<evidence type="ECO:0000256" key="11">
    <source>
        <dbReference type="RuleBase" id="RU003357"/>
    </source>
</evidence>
<dbReference type="InterPro" id="IPR012910">
    <property type="entry name" value="Plug_dom"/>
</dbReference>
<dbReference type="Pfam" id="PF00593">
    <property type="entry name" value="TonB_dep_Rec_b-barrel"/>
    <property type="match status" value="1"/>
</dbReference>
<proteinExistence type="inferred from homology"/>
<reference evidence="15 16" key="1">
    <citation type="submission" date="2022-02" db="EMBL/GenBank/DDBJ databases">
        <title>Genome sequence data of Kingella unionensis sp. nov. strain CICC 24913 (CCUG 75125).</title>
        <authorList>
            <person name="Xiao M."/>
        </authorList>
    </citation>
    <scope>NUCLEOTIDE SEQUENCE [LARGE SCALE GENOMIC DNA]</scope>
    <source>
        <strain evidence="15 16">CICC 24913</strain>
    </source>
</reference>
<gene>
    <name evidence="15" type="ORF">MB824_04060</name>
</gene>
<name>A0ABS9NLK8_9NEIS</name>
<dbReference type="InterPro" id="IPR036942">
    <property type="entry name" value="Beta-barrel_TonB_sf"/>
</dbReference>
<keyword evidence="3 10" id="KW-0813">Transport</keyword>
<sequence>MSKHPSWVLLPLSLACACAFADTGDEGESQELNPVVVSGTPTGKANSVQFNPKTSIQPLPANDGASVLQSVPNMSIIRKGGSSGDPLLRGLGGSRLSIQADGQFIYGGCSNRMDPPTAYIFPASFDKVIVTKGPQSVSEGMGMVAGSVRFVRKTSPKAEEFKAHGNAGLTVGSFDRFDIFADAELNNRYGYLRANASYNKSGNYRDGDGNRVHSHFSRHNQMLQLGVTPTENTVLSAGYERSRGEAAYADRMMDGSKFDRDAWTLKAQQRSLTPWLSEISASYGRSKVDHIMDNYTMRRRAPNMRALINPERIVDTAQLRATMNWSALELQTGLDWTHDRHNSRMANGMVRISGANVDRLSSFPFIGDQDFRQYGLFAEATLEPKAGSKVIGGLRYDQVKAEYLRKLDPADPDALYNAHRNQTYNLKAAFARYEQQLGESGKYYVGLGMAERAPDYWERNRSYRLKAERNTQLDTGYQFQSGNVQGSVSLFAGHIKDFILVKGASADNVKAVRYGGEAEGKWKFARNWELGGSLAYTYGKNRSDSLPLAQTPPLEAKTFLNWDNGTFSAGALWRVVAAQKRYARGQGNIVGTDIGPSAGFGVLSLNAGWRFHKQAVLQAGVDNVFNKTYAEFVSKGGNPAAGTQTIRVNEPGRQVWLRLQASF</sequence>
<organism evidence="15 16">
    <name type="scientific">Kingella pumchi</name>
    <dbReference type="NCBI Taxonomy" id="2779506"/>
    <lineage>
        <taxon>Bacteria</taxon>
        <taxon>Pseudomonadati</taxon>
        <taxon>Pseudomonadota</taxon>
        <taxon>Betaproteobacteria</taxon>
        <taxon>Neisseriales</taxon>
        <taxon>Neisseriaceae</taxon>
        <taxon>Kingella</taxon>
    </lineage>
</organism>
<feature type="domain" description="TonB-dependent receptor-like beta-barrel" evidence="13">
    <location>
        <begin position="181"/>
        <end position="624"/>
    </location>
</feature>
<keyword evidence="7 10" id="KW-0472">Membrane</keyword>
<evidence type="ECO:0000256" key="6">
    <source>
        <dbReference type="ARBA" id="ARBA00023077"/>
    </source>
</evidence>
<dbReference type="PANTHER" id="PTHR30069">
    <property type="entry name" value="TONB-DEPENDENT OUTER MEMBRANE RECEPTOR"/>
    <property type="match status" value="1"/>
</dbReference>
<evidence type="ECO:0000259" key="13">
    <source>
        <dbReference type="Pfam" id="PF00593"/>
    </source>
</evidence>
<feature type="chain" id="PRO_5045483621" evidence="12">
    <location>
        <begin position="22"/>
        <end position="663"/>
    </location>
</feature>
<dbReference type="Gene3D" id="2.170.130.10">
    <property type="entry name" value="TonB-dependent receptor, plug domain"/>
    <property type="match status" value="1"/>
</dbReference>
<dbReference type="PANTHER" id="PTHR30069:SF49">
    <property type="entry name" value="OUTER MEMBRANE PROTEIN C"/>
    <property type="match status" value="1"/>
</dbReference>
<protein>
    <submittedName>
        <fullName evidence="15">TonB-dependent copper receptor</fullName>
    </submittedName>
</protein>
<dbReference type="InterPro" id="IPR010100">
    <property type="entry name" value="TonB-dep_Cu_rcpt"/>
</dbReference>
<dbReference type="PROSITE" id="PS51257">
    <property type="entry name" value="PROKAR_LIPOPROTEIN"/>
    <property type="match status" value="1"/>
</dbReference>
<evidence type="ECO:0000256" key="10">
    <source>
        <dbReference type="PROSITE-ProRule" id="PRU01360"/>
    </source>
</evidence>
<evidence type="ECO:0000259" key="14">
    <source>
        <dbReference type="Pfam" id="PF07715"/>
    </source>
</evidence>
<dbReference type="EMBL" id="JAKOOW010000017">
    <property type="protein sequence ID" value="MCG6503671.1"/>
    <property type="molecule type" value="Genomic_DNA"/>
</dbReference>
<dbReference type="Proteomes" id="UP001298424">
    <property type="component" value="Unassembled WGS sequence"/>
</dbReference>
<dbReference type="RefSeq" id="WP_238746198.1">
    <property type="nucleotide sequence ID" value="NZ_JAKOOW010000017.1"/>
</dbReference>
<keyword evidence="9 10" id="KW-0998">Cell outer membrane</keyword>
<comment type="subcellular location">
    <subcellularLocation>
        <location evidence="1 10">Cell outer membrane</location>
        <topology evidence="1 10">Multi-pass membrane protein</topology>
    </subcellularLocation>
</comment>
<accession>A0ABS9NLK8</accession>
<dbReference type="NCBIfam" id="TIGR01778">
    <property type="entry name" value="TonB-copper"/>
    <property type="match status" value="1"/>
</dbReference>
<dbReference type="Gene3D" id="2.40.170.20">
    <property type="entry name" value="TonB-dependent receptor, beta-barrel domain"/>
    <property type="match status" value="1"/>
</dbReference>
<dbReference type="PROSITE" id="PS52016">
    <property type="entry name" value="TONB_DEPENDENT_REC_3"/>
    <property type="match status" value="1"/>
</dbReference>
<dbReference type="Pfam" id="PF07715">
    <property type="entry name" value="Plug"/>
    <property type="match status" value="1"/>
</dbReference>
<evidence type="ECO:0000256" key="1">
    <source>
        <dbReference type="ARBA" id="ARBA00004571"/>
    </source>
</evidence>
<comment type="similarity">
    <text evidence="2 10 11">Belongs to the TonB-dependent receptor family.</text>
</comment>
<evidence type="ECO:0000256" key="2">
    <source>
        <dbReference type="ARBA" id="ARBA00009810"/>
    </source>
</evidence>
<evidence type="ECO:0000256" key="12">
    <source>
        <dbReference type="SAM" id="SignalP"/>
    </source>
</evidence>
<evidence type="ECO:0000313" key="16">
    <source>
        <dbReference type="Proteomes" id="UP001298424"/>
    </source>
</evidence>
<dbReference type="CDD" id="cd01347">
    <property type="entry name" value="ligand_gated_channel"/>
    <property type="match status" value="1"/>
</dbReference>
<keyword evidence="6 11" id="KW-0798">TonB box</keyword>
<evidence type="ECO:0000256" key="4">
    <source>
        <dbReference type="ARBA" id="ARBA00022452"/>
    </source>
</evidence>
<dbReference type="InterPro" id="IPR000531">
    <property type="entry name" value="Beta-barrel_TonB"/>
</dbReference>
<evidence type="ECO:0000256" key="3">
    <source>
        <dbReference type="ARBA" id="ARBA00022448"/>
    </source>
</evidence>